<feature type="region of interest" description="Disordered" evidence="2">
    <location>
        <begin position="747"/>
        <end position="774"/>
    </location>
</feature>
<feature type="compositionally biased region" description="Basic and acidic residues" evidence="2">
    <location>
        <begin position="649"/>
        <end position="660"/>
    </location>
</feature>
<dbReference type="Proteomes" id="UP001244011">
    <property type="component" value="Unassembled WGS sequence"/>
</dbReference>
<sequence>MARIKAKHFRGTYPGSWADNDEDDVASGPQRGNRNSVPAPREATVERTAPNLVLGNSPIGPERSDNSRTSYEFPVEDQETVRQELDSTEASNWAPSQHLCDKQATQNTSPAGTTENENTEGIGTLPDSTMGRKGETKSPSDQRLGWDMHPFTKSKKAPNLDRNFQDDSDTLREAIPEESKDGLGNDPVQTTTSINNRLRRREQKKEAKDSRNKDKGKGGVARRGKKGAVLLPEKPPIDSPELRAAEAVISQLREEIRQLKSRPNAAETEDNTPDRLGTVLETQSDIATEDDGQREEEVLRLKERLDMKNEELEKTKDTVAKLEKDNNGLRSELCDLKKQETDANSRQHEHLRTALATTKREEERLREDLRERDAGIESLNAKLSRDRRSAELVEIKNQELKERVSECEAEVGPLLKRVSDLDGKLRDAKKESRGREEELAQLKSAAEVVSAELEQKLADAKREAHTQRERADDLAIRLESAEYSDQENCHRADMESQKAKAQEVEVQKLTSQFTNLRSEAERSTSKLQGALRDLELKATEAENYRQKASELTSRVESLEKEAQNSVRKHTELGQHYREVRQQLQESRQHKSSLDVESKQLRFKLDESRRSIEVLTKENTELQMELTQVQEEKSKSTRRAGRAEQQFQESEQRRSSLEAETKQLQLQLDGSRRDMDELAKQKAQLQTKLVETQAQATTSAELAELHLEESRQQGAKFQAQCETLREQLLDDQHRMSTNTAEMDRLTRQLSGSRQEVSALKQASDRLQASSETTRRVLTTQLQEAITNAKKHKEDAARAEAKADAFKLEAEADRKRSQGSAEQVKQLEEVLHCVQSRLQREKGENLQNQVSAEGYKAKTDKLSSEVVDLHNDLERTKAGLESLRESYNVLRAGGDVTRKLESQLQDSQNEVAELKKRLEKQEKFIAHAQDAARQKMKDDRKEKSQSVDDEELEGRLQVDIEARARQWAYAYGVRKVKGDLPETAYQALKEEFGNVTGGGDMASLCKRYDADIVLHGLLVCFVTEHILSKPFLLFELEAGQAFAERMAKWYEGRLEIDKPSAYKWRYQELQWLGGSMLPTQSKSWPGDVPALLAEDGDFFDDLAKRFINSPAKFLLKYEAAQAPSSLRPLKTFFTKAAQVGLMMWTQPFEVEIRGFNHLRGLRFTTDSADAEAKTHSSQLNPRRRPSSDAVVDFVVQPSIVARPEQGMEKVWGQAVVLWN</sequence>
<name>A0AAJ0BRE4_9PEZI</name>
<feature type="compositionally biased region" description="Basic and acidic residues" evidence="2">
    <location>
        <begin position="556"/>
        <end position="574"/>
    </location>
</feature>
<keyword evidence="4" id="KW-1185">Reference proteome</keyword>
<evidence type="ECO:0000313" key="3">
    <source>
        <dbReference type="EMBL" id="KAK1763088.1"/>
    </source>
</evidence>
<feature type="compositionally biased region" description="Low complexity" evidence="2">
    <location>
        <begin position="112"/>
        <end position="124"/>
    </location>
</feature>
<feature type="compositionally biased region" description="Basic residues" evidence="2">
    <location>
        <begin position="1"/>
        <end position="10"/>
    </location>
</feature>
<feature type="compositionally biased region" description="Basic and acidic residues" evidence="2">
    <location>
        <begin position="927"/>
        <end position="944"/>
    </location>
</feature>
<feature type="region of interest" description="Disordered" evidence="2">
    <location>
        <begin position="624"/>
        <end position="660"/>
    </location>
</feature>
<dbReference type="PANTHER" id="PTHR43941:SF1">
    <property type="entry name" value="STRUCTURAL MAINTENANCE OF CHROMOSOMES PROTEIN 2"/>
    <property type="match status" value="1"/>
</dbReference>
<accession>A0AAJ0BRE4</accession>
<feature type="compositionally biased region" description="Basic and acidic residues" evidence="2">
    <location>
        <begin position="163"/>
        <end position="183"/>
    </location>
</feature>
<evidence type="ECO:0000256" key="2">
    <source>
        <dbReference type="SAM" id="MobiDB-lite"/>
    </source>
</evidence>
<dbReference type="GeneID" id="85313434"/>
<feature type="coiled-coil region" evidence="1">
    <location>
        <begin position="242"/>
        <end position="269"/>
    </location>
</feature>
<protein>
    <submittedName>
        <fullName evidence="3">Uncharacterized protein</fullName>
    </submittedName>
</protein>
<feature type="compositionally biased region" description="Polar residues" evidence="2">
    <location>
        <begin position="187"/>
        <end position="196"/>
    </location>
</feature>
<feature type="compositionally biased region" description="Basic and acidic residues" evidence="2">
    <location>
        <begin position="130"/>
        <end position="146"/>
    </location>
</feature>
<feature type="region of interest" description="Disordered" evidence="2">
    <location>
        <begin position="1"/>
        <end position="238"/>
    </location>
</feature>
<feature type="region of interest" description="Disordered" evidence="2">
    <location>
        <begin position="927"/>
        <end position="948"/>
    </location>
</feature>
<organism evidence="3 4">
    <name type="scientific">Phialemonium atrogriseum</name>
    <dbReference type="NCBI Taxonomy" id="1093897"/>
    <lineage>
        <taxon>Eukaryota</taxon>
        <taxon>Fungi</taxon>
        <taxon>Dikarya</taxon>
        <taxon>Ascomycota</taxon>
        <taxon>Pezizomycotina</taxon>
        <taxon>Sordariomycetes</taxon>
        <taxon>Sordariomycetidae</taxon>
        <taxon>Cephalothecales</taxon>
        <taxon>Cephalothecaceae</taxon>
        <taxon>Phialemonium</taxon>
    </lineage>
</organism>
<dbReference type="SUPFAM" id="SSF57997">
    <property type="entry name" value="Tropomyosin"/>
    <property type="match status" value="1"/>
</dbReference>
<dbReference type="PANTHER" id="PTHR43941">
    <property type="entry name" value="STRUCTURAL MAINTENANCE OF CHROMOSOMES PROTEIN 2"/>
    <property type="match status" value="1"/>
</dbReference>
<feature type="compositionally biased region" description="Basic and acidic residues" evidence="2">
    <location>
        <begin position="203"/>
        <end position="217"/>
    </location>
</feature>
<proteinExistence type="predicted"/>
<keyword evidence="1" id="KW-0175">Coiled coil</keyword>
<reference evidence="3" key="1">
    <citation type="submission" date="2023-06" db="EMBL/GenBank/DDBJ databases">
        <title>Genome-scale phylogeny and comparative genomics of the fungal order Sordariales.</title>
        <authorList>
            <consortium name="Lawrence Berkeley National Laboratory"/>
            <person name="Hensen N."/>
            <person name="Bonometti L."/>
            <person name="Westerberg I."/>
            <person name="Brannstrom I.O."/>
            <person name="Guillou S."/>
            <person name="Cros-Aarteil S."/>
            <person name="Calhoun S."/>
            <person name="Haridas S."/>
            <person name="Kuo A."/>
            <person name="Mondo S."/>
            <person name="Pangilinan J."/>
            <person name="Riley R."/>
            <person name="Labutti K."/>
            <person name="Andreopoulos B."/>
            <person name="Lipzen A."/>
            <person name="Chen C."/>
            <person name="Yanf M."/>
            <person name="Daum C."/>
            <person name="Ng V."/>
            <person name="Clum A."/>
            <person name="Steindorff A."/>
            <person name="Ohm R."/>
            <person name="Martin F."/>
            <person name="Silar P."/>
            <person name="Natvig D."/>
            <person name="Lalanne C."/>
            <person name="Gautier V."/>
            <person name="Ament-Velasquez S.L."/>
            <person name="Kruys A."/>
            <person name="Hutchinson M.I."/>
            <person name="Powell A.J."/>
            <person name="Barry K."/>
            <person name="Miller A.N."/>
            <person name="Grigoriev I.V."/>
            <person name="Debuchy R."/>
            <person name="Gladieux P."/>
            <person name="Thoren M.H."/>
            <person name="Johannesson H."/>
        </authorList>
    </citation>
    <scope>NUCLEOTIDE SEQUENCE</scope>
    <source>
        <strain evidence="3">8032-3</strain>
    </source>
</reference>
<evidence type="ECO:0000313" key="4">
    <source>
        <dbReference type="Proteomes" id="UP001244011"/>
    </source>
</evidence>
<dbReference type="EMBL" id="MU839030">
    <property type="protein sequence ID" value="KAK1763088.1"/>
    <property type="molecule type" value="Genomic_DNA"/>
</dbReference>
<feature type="region of interest" description="Disordered" evidence="2">
    <location>
        <begin position="555"/>
        <end position="574"/>
    </location>
</feature>
<evidence type="ECO:0000256" key="1">
    <source>
        <dbReference type="SAM" id="Coils"/>
    </source>
</evidence>
<gene>
    <name evidence="3" type="ORF">QBC33DRAFT_563080</name>
</gene>
<dbReference type="RefSeq" id="XP_060279301.1">
    <property type="nucleotide sequence ID" value="XM_060430247.1"/>
</dbReference>
<feature type="compositionally biased region" description="Polar residues" evidence="2">
    <location>
        <begin position="763"/>
        <end position="774"/>
    </location>
</feature>
<comment type="caution">
    <text evidence="3">The sequence shown here is derived from an EMBL/GenBank/DDBJ whole genome shotgun (WGS) entry which is preliminary data.</text>
</comment>
<dbReference type="AlphaFoldDB" id="A0AAJ0BRE4"/>